<keyword evidence="2" id="KW-1185">Reference proteome</keyword>
<sequence>MMIFKTIGGILLIVLALFLFVVITPLALLWKIGVSITNPNRKAVDVFAGMATYFVEIAASFDQLGNAAFSGFLNWLCIAQEKESYKFGDKDETISEVLGWNYRLNSLSKFGKTLVKFLDFLDRQHCRKAMYSGIEKAQRKIQFLEKISL</sequence>
<name>A0A840EMJ2_9FLAO</name>
<proteinExistence type="predicted"/>
<gene>
    <name evidence="1" type="ORF">GGR32_000125</name>
</gene>
<organism evidence="1 2">
    <name type="scientific">Mesonia hippocampi</name>
    <dbReference type="NCBI Taxonomy" id="1628250"/>
    <lineage>
        <taxon>Bacteria</taxon>
        <taxon>Pseudomonadati</taxon>
        <taxon>Bacteroidota</taxon>
        <taxon>Flavobacteriia</taxon>
        <taxon>Flavobacteriales</taxon>
        <taxon>Flavobacteriaceae</taxon>
        <taxon>Mesonia</taxon>
    </lineage>
</organism>
<accession>A0A840EMJ2</accession>
<dbReference type="RefSeq" id="WP_183475509.1">
    <property type="nucleotide sequence ID" value="NZ_JACIFO010000001.1"/>
</dbReference>
<dbReference type="Proteomes" id="UP000553034">
    <property type="component" value="Unassembled WGS sequence"/>
</dbReference>
<dbReference type="EMBL" id="JACIFO010000001">
    <property type="protein sequence ID" value="MBB4117853.1"/>
    <property type="molecule type" value="Genomic_DNA"/>
</dbReference>
<reference evidence="1 2" key="1">
    <citation type="submission" date="2020-08" db="EMBL/GenBank/DDBJ databases">
        <title>Genomic Encyclopedia of Type Strains, Phase IV (KMG-IV): sequencing the most valuable type-strain genomes for metagenomic binning, comparative biology and taxonomic classification.</title>
        <authorList>
            <person name="Goeker M."/>
        </authorList>
    </citation>
    <scope>NUCLEOTIDE SEQUENCE [LARGE SCALE GENOMIC DNA]</scope>
    <source>
        <strain evidence="1 2">DSM 29568</strain>
    </source>
</reference>
<evidence type="ECO:0000313" key="1">
    <source>
        <dbReference type="EMBL" id="MBB4117853.1"/>
    </source>
</evidence>
<dbReference type="AlphaFoldDB" id="A0A840EMJ2"/>
<comment type="caution">
    <text evidence="1">The sequence shown here is derived from an EMBL/GenBank/DDBJ whole genome shotgun (WGS) entry which is preliminary data.</text>
</comment>
<protein>
    <submittedName>
        <fullName evidence="1">Uncharacterized protein</fullName>
    </submittedName>
</protein>
<evidence type="ECO:0000313" key="2">
    <source>
        <dbReference type="Proteomes" id="UP000553034"/>
    </source>
</evidence>